<name>A0ABY5H700_9PSED</name>
<reference evidence="1" key="1">
    <citation type="submission" date="2021-04" db="EMBL/GenBank/DDBJ databases">
        <title>Oceanospirillales bacteria with DddD are important DMSP degraders in coastal seawater.</title>
        <authorList>
            <person name="Liu J."/>
        </authorList>
    </citation>
    <scope>NUCLEOTIDE SEQUENCE</scope>
    <source>
        <strain evidence="1">D13-4</strain>
    </source>
</reference>
<evidence type="ECO:0000313" key="2">
    <source>
        <dbReference type="Proteomes" id="UP001059672"/>
    </source>
</evidence>
<gene>
    <name evidence="1" type="ORF">KDW96_18250</name>
</gene>
<keyword evidence="2" id="KW-1185">Reference proteome</keyword>
<organism evidence="1 2">
    <name type="scientific">Pseudomonas benzenivorans</name>
    <dbReference type="NCBI Taxonomy" id="556533"/>
    <lineage>
        <taxon>Bacteria</taxon>
        <taxon>Pseudomonadati</taxon>
        <taxon>Pseudomonadota</taxon>
        <taxon>Gammaproteobacteria</taxon>
        <taxon>Pseudomonadales</taxon>
        <taxon>Pseudomonadaceae</taxon>
        <taxon>Pseudomonas</taxon>
    </lineage>
</organism>
<dbReference type="Proteomes" id="UP001059672">
    <property type="component" value="Chromosome"/>
</dbReference>
<dbReference type="EMBL" id="CP073346">
    <property type="protein sequence ID" value="UTW07085.1"/>
    <property type="molecule type" value="Genomic_DNA"/>
</dbReference>
<accession>A0ABY5H700</accession>
<proteinExistence type="predicted"/>
<protein>
    <submittedName>
        <fullName evidence="1">Uncharacterized protein</fullName>
    </submittedName>
</protein>
<sequence length="172" mass="18356">MQDIHFPNSGPAGMILNDDQVRFIESGVAISAASRDVRRVPSVCKVSGCRVAADRRQVTILVDAAQAGQLLQDVAFSQALAVVFCLPSSHRTLQLKGSDARQVALAAGDAELAERHRGAFAEDLLPLGYALPFALATHGFQPERLCALSFSLDALFEQTPGPNAGMRLESEP</sequence>
<evidence type="ECO:0000313" key="1">
    <source>
        <dbReference type="EMBL" id="UTW07085.1"/>
    </source>
</evidence>
<dbReference type="RefSeq" id="WP_255837649.1">
    <property type="nucleotide sequence ID" value="NZ_CP073346.1"/>
</dbReference>